<sequence length="79" mass="9389">MFSRVRCRSCKEKIGHHWLLAAIFFCLEFFILLILGLYLIKLSYSLSLSLLFYGMFIFSVTFLWSLFGPLEQKNSQWEP</sequence>
<comment type="caution">
    <text evidence="2">The sequence shown here is derived from an EMBL/GenBank/DDBJ whole genome shotgun (WGS) entry which is preliminary data.</text>
</comment>
<keyword evidence="3" id="KW-1185">Reference proteome</keyword>
<reference evidence="2 3" key="1">
    <citation type="submission" date="2018-06" db="EMBL/GenBank/DDBJ databases">
        <title>Genomic Encyclopedia of Type Strains, Phase IV (KMG-IV): sequencing the most valuable type-strain genomes for metagenomic binning, comparative biology and taxonomic classification.</title>
        <authorList>
            <person name="Goeker M."/>
        </authorList>
    </citation>
    <scope>NUCLEOTIDE SEQUENCE [LARGE SCALE GENOMIC DNA]</scope>
    <source>
        <strain evidence="2 3">DSM 24032</strain>
    </source>
</reference>
<evidence type="ECO:0000313" key="2">
    <source>
        <dbReference type="EMBL" id="RBP47014.1"/>
    </source>
</evidence>
<dbReference type="EMBL" id="QNRT01000013">
    <property type="protein sequence ID" value="RBP47014.1"/>
    <property type="molecule type" value="Genomic_DNA"/>
</dbReference>
<name>A0A395JEC6_9GAMM</name>
<evidence type="ECO:0000313" key="3">
    <source>
        <dbReference type="Proteomes" id="UP000253083"/>
    </source>
</evidence>
<keyword evidence="1" id="KW-0472">Membrane</keyword>
<feature type="transmembrane region" description="Helical" evidence="1">
    <location>
        <begin position="20"/>
        <end position="40"/>
    </location>
</feature>
<protein>
    <submittedName>
        <fullName evidence="2">Uncharacterized protein</fullName>
    </submittedName>
</protein>
<feature type="transmembrane region" description="Helical" evidence="1">
    <location>
        <begin position="46"/>
        <end position="67"/>
    </location>
</feature>
<dbReference type="InParanoid" id="A0A395JEC6"/>
<proteinExistence type="predicted"/>
<dbReference type="Proteomes" id="UP000253083">
    <property type="component" value="Unassembled WGS sequence"/>
</dbReference>
<organism evidence="2 3">
    <name type="scientific">Arenicella xantha</name>
    <dbReference type="NCBI Taxonomy" id="644221"/>
    <lineage>
        <taxon>Bacteria</taxon>
        <taxon>Pseudomonadati</taxon>
        <taxon>Pseudomonadota</taxon>
        <taxon>Gammaproteobacteria</taxon>
        <taxon>Arenicellales</taxon>
        <taxon>Arenicellaceae</taxon>
        <taxon>Arenicella</taxon>
    </lineage>
</organism>
<gene>
    <name evidence="2" type="ORF">DFR28_1138</name>
</gene>
<evidence type="ECO:0000256" key="1">
    <source>
        <dbReference type="SAM" id="Phobius"/>
    </source>
</evidence>
<accession>A0A395JEC6</accession>
<dbReference type="AlphaFoldDB" id="A0A395JEC6"/>
<keyword evidence="1" id="KW-0812">Transmembrane</keyword>
<keyword evidence="1" id="KW-1133">Transmembrane helix</keyword>